<evidence type="ECO:0000256" key="6">
    <source>
        <dbReference type="ARBA" id="ARBA00023136"/>
    </source>
</evidence>
<feature type="transmembrane region" description="Helical" evidence="7">
    <location>
        <begin position="129"/>
        <end position="150"/>
    </location>
</feature>
<protein>
    <submittedName>
        <fullName evidence="9">Lactose transport system permease protein LacF</fullName>
    </submittedName>
</protein>
<dbReference type="InterPro" id="IPR000515">
    <property type="entry name" value="MetI-like"/>
</dbReference>
<dbReference type="SUPFAM" id="SSF161098">
    <property type="entry name" value="MetI-like"/>
    <property type="match status" value="1"/>
</dbReference>
<dbReference type="PANTHER" id="PTHR30193">
    <property type="entry name" value="ABC TRANSPORTER PERMEASE PROTEIN"/>
    <property type="match status" value="1"/>
</dbReference>
<evidence type="ECO:0000313" key="10">
    <source>
        <dbReference type="Proteomes" id="UP000193623"/>
    </source>
</evidence>
<dbReference type="InterPro" id="IPR051393">
    <property type="entry name" value="ABC_transporter_permease"/>
</dbReference>
<dbReference type="GO" id="GO:0055085">
    <property type="term" value="P:transmembrane transport"/>
    <property type="evidence" value="ECO:0007669"/>
    <property type="project" value="InterPro"/>
</dbReference>
<keyword evidence="4 7" id="KW-0812">Transmembrane</keyword>
<dbReference type="GO" id="GO:0005886">
    <property type="term" value="C:plasma membrane"/>
    <property type="evidence" value="ECO:0007669"/>
    <property type="project" value="UniProtKB-SubCell"/>
</dbReference>
<keyword evidence="6 7" id="KW-0472">Membrane</keyword>
<accession>A0A1Y5TKM0</accession>
<sequence>MPKRETDDEILARIGLDTLAATEKHRTRRAFRTAFFFMAPAVAFVSIVLLFPVLYNIYISLTKWRRFSGFDEFAGARNYTRMIDNPFFAEALANTAIWVVASMTLPLAIGLGLAILLRGAPGEGAFKNIIFLPRILAPTVVGVLWFYVYAPDGVLNRALGVATGREVDIGWLYQDNTVTGAIIATFVWQSVGLVMVLILLGLAAIPRDPIEAATVDGARPWQVFRHITLPLLLPTLLVVTILSVLAGFTAFDLLWVMGVPYPGQRTLSLAVFMYFEAFQKGAWAFGSALAVVIGIVVLSVTWVQAAMQARIDRMTK</sequence>
<dbReference type="InterPro" id="IPR035906">
    <property type="entry name" value="MetI-like_sf"/>
</dbReference>
<dbReference type="RefSeq" id="WP_085865719.1">
    <property type="nucleotide sequence ID" value="NZ_FWFT01000007.1"/>
</dbReference>
<keyword evidence="10" id="KW-1185">Reference proteome</keyword>
<feature type="transmembrane region" description="Helical" evidence="7">
    <location>
        <begin position="181"/>
        <end position="206"/>
    </location>
</feature>
<feature type="transmembrane region" description="Helical" evidence="7">
    <location>
        <begin position="282"/>
        <end position="307"/>
    </location>
</feature>
<keyword evidence="2 7" id="KW-0813">Transport</keyword>
<dbReference type="EMBL" id="FWFT01000007">
    <property type="protein sequence ID" value="SLN62605.1"/>
    <property type="molecule type" value="Genomic_DNA"/>
</dbReference>
<dbReference type="Pfam" id="PF00528">
    <property type="entry name" value="BPD_transp_1"/>
    <property type="match status" value="1"/>
</dbReference>
<evidence type="ECO:0000256" key="7">
    <source>
        <dbReference type="RuleBase" id="RU363032"/>
    </source>
</evidence>
<keyword evidence="3" id="KW-1003">Cell membrane</keyword>
<dbReference type="CDD" id="cd06261">
    <property type="entry name" value="TM_PBP2"/>
    <property type="match status" value="1"/>
</dbReference>
<dbReference type="Gene3D" id="1.10.3720.10">
    <property type="entry name" value="MetI-like"/>
    <property type="match status" value="1"/>
</dbReference>
<dbReference type="PROSITE" id="PS50928">
    <property type="entry name" value="ABC_TM1"/>
    <property type="match status" value="1"/>
</dbReference>
<proteinExistence type="inferred from homology"/>
<feature type="transmembrane region" description="Helical" evidence="7">
    <location>
        <begin position="34"/>
        <end position="58"/>
    </location>
</feature>
<evidence type="ECO:0000256" key="5">
    <source>
        <dbReference type="ARBA" id="ARBA00022989"/>
    </source>
</evidence>
<reference evidence="9 10" key="1">
    <citation type="submission" date="2017-03" db="EMBL/GenBank/DDBJ databases">
        <authorList>
            <person name="Afonso C.L."/>
            <person name="Miller P.J."/>
            <person name="Scott M.A."/>
            <person name="Spackman E."/>
            <person name="Goraichik I."/>
            <person name="Dimitrov K.M."/>
            <person name="Suarez D.L."/>
            <person name="Swayne D.E."/>
        </authorList>
    </citation>
    <scope>NUCLEOTIDE SEQUENCE [LARGE SCALE GENOMIC DNA]</scope>
    <source>
        <strain evidence="9 10">CECT 8397</strain>
    </source>
</reference>
<evidence type="ECO:0000256" key="2">
    <source>
        <dbReference type="ARBA" id="ARBA00022448"/>
    </source>
</evidence>
<dbReference type="OrthoDB" id="9801818at2"/>
<feature type="domain" description="ABC transmembrane type-1" evidence="8">
    <location>
        <begin position="92"/>
        <end position="304"/>
    </location>
</feature>
<evidence type="ECO:0000259" key="8">
    <source>
        <dbReference type="PROSITE" id="PS50928"/>
    </source>
</evidence>
<organism evidence="9 10">
    <name type="scientific">Pseudooctadecabacter jejudonensis</name>
    <dbReference type="NCBI Taxonomy" id="1391910"/>
    <lineage>
        <taxon>Bacteria</taxon>
        <taxon>Pseudomonadati</taxon>
        <taxon>Pseudomonadota</taxon>
        <taxon>Alphaproteobacteria</taxon>
        <taxon>Rhodobacterales</taxon>
        <taxon>Paracoccaceae</taxon>
        <taxon>Pseudooctadecabacter</taxon>
    </lineage>
</organism>
<name>A0A1Y5TKM0_9RHOB</name>
<feature type="transmembrane region" description="Helical" evidence="7">
    <location>
        <begin position="227"/>
        <end position="251"/>
    </location>
</feature>
<comment type="similarity">
    <text evidence="7">Belongs to the binding-protein-dependent transport system permease family.</text>
</comment>
<comment type="subcellular location">
    <subcellularLocation>
        <location evidence="1 7">Cell membrane</location>
        <topology evidence="1 7">Multi-pass membrane protein</topology>
    </subcellularLocation>
</comment>
<dbReference type="Proteomes" id="UP000193623">
    <property type="component" value="Unassembled WGS sequence"/>
</dbReference>
<dbReference type="PANTHER" id="PTHR30193:SF37">
    <property type="entry name" value="INNER MEMBRANE ABC TRANSPORTER PERMEASE PROTEIN YCJO"/>
    <property type="match status" value="1"/>
</dbReference>
<gene>
    <name evidence="9" type="primary">lacF_2</name>
    <name evidence="9" type="ORF">PSJ8397_03325</name>
</gene>
<feature type="transmembrane region" description="Helical" evidence="7">
    <location>
        <begin position="96"/>
        <end position="117"/>
    </location>
</feature>
<dbReference type="AlphaFoldDB" id="A0A1Y5TKM0"/>
<evidence type="ECO:0000256" key="1">
    <source>
        <dbReference type="ARBA" id="ARBA00004651"/>
    </source>
</evidence>
<evidence type="ECO:0000256" key="4">
    <source>
        <dbReference type="ARBA" id="ARBA00022692"/>
    </source>
</evidence>
<evidence type="ECO:0000256" key="3">
    <source>
        <dbReference type="ARBA" id="ARBA00022475"/>
    </source>
</evidence>
<evidence type="ECO:0000313" key="9">
    <source>
        <dbReference type="EMBL" id="SLN62605.1"/>
    </source>
</evidence>
<keyword evidence="5 7" id="KW-1133">Transmembrane helix</keyword>